<dbReference type="GeneID" id="63764501"/>
<evidence type="ECO:0000313" key="1">
    <source>
        <dbReference type="EMBL" id="OJJ52233.1"/>
    </source>
</evidence>
<organism evidence="1 2">
    <name type="scientific">Aspergillus sydowii CBS 593.65</name>
    <dbReference type="NCBI Taxonomy" id="1036612"/>
    <lineage>
        <taxon>Eukaryota</taxon>
        <taxon>Fungi</taxon>
        <taxon>Dikarya</taxon>
        <taxon>Ascomycota</taxon>
        <taxon>Pezizomycotina</taxon>
        <taxon>Eurotiomycetes</taxon>
        <taxon>Eurotiomycetidae</taxon>
        <taxon>Eurotiales</taxon>
        <taxon>Aspergillaceae</taxon>
        <taxon>Aspergillus</taxon>
        <taxon>Aspergillus subgen. Nidulantes</taxon>
    </lineage>
</organism>
<dbReference type="AlphaFoldDB" id="A0A1L9SYX2"/>
<evidence type="ECO:0000313" key="2">
    <source>
        <dbReference type="Proteomes" id="UP000184356"/>
    </source>
</evidence>
<dbReference type="RefSeq" id="XP_040696039.1">
    <property type="nucleotide sequence ID" value="XM_040848428.1"/>
</dbReference>
<name>A0A1L9SYX2_9EURO</name>
<proteinExistence type="predicted"/>
<gene>
    <name evidence="1" type="ORF">ASPSYDRAFT_52089</name>
</gene>
<feature type="non-terminal residue" evidence="1">
    <location>
        <position position="1"/>
    </location>
</feature>
<reference evidence="2" key="1">
    <citation type="journal article" date="2017" name="Genome Biol.">
        <title>Comparative genomics reveals high biological diversity and specific adaptations in the industrially and medically important fungal genus Aspergillus.</title>
        <authorList>
            <person name="de Vries R.P."/>
            <person name="Riley R."/>
            <person name="Wiebenga A."/>
            <person name="Aguilar-Osorio G."/>
            <person name="Amillis S."/>
            <person name="Uchima C.A."/>
            <person name="Anderluh G."/>
            <person name="Asadollahi M."/>
            <person name="Askin M."/>
            <person name="Barry K."/>
            <person name="Battaglia E."/>
            <person name="Bayram O."/>
            <person name="Benocci T."/>
            <person name="Braus-Stromeyer S.A."/>
            <person name="Caldana C."/>
            <person name="Canovas D."/>
            <person name="Cerqueira G.C."/>
            <person name="Chen F."/>
            <person name="Chen W."/>
            <person name="Choi C."/>
            <person name="Clum A."/>
            <person name="Dos Santos R.A."/>
            <person name="Damasio A.R."/>
            <person name="Diallinas G."/>
            <person name="Emri T."/>
            <person name="Fekete E."/>
            <person name="Flipphi M."/>
            <person name="Freyberg S."/>
            <person name="Gallo A."/>
            <person name="Gournas C."/>
            <person name="Habgood R."/>
            <person name="Hainaut M."/>
            <person name="Harispe M.L."/>
            <person name="Henrissat B."/>
            <person name="Hilden K.S."/>
            <person name="Hope R."/>
            <person name="Hossain A."/>
            <person name="Karabika E."/>
            <person name="Karaffa L."/>
            <person name="Karanyi Z."/>
            <person name="Krasevec N."/>
            <person name="Kuo A."/>
            <person name="Kusch H."/>
            <person name="LaButti K."/>
            <person name="Lagendijk E.L."/>
            <person name="Lapidus A."/>
            <person name="Levasseur A."/>
            <person name="Lindquist E."/>
            <person name="Lipzen A."/>
            <person name="Logrieco A.F."/>
            <person name="MacCabe A."/>
            <person name="Maekelae M.R."/>
            <person name="Malavazi I."/>
            <person name="Melin P."/>
            <person name="Meyer V."/>
            <person name="Mielnichuk N."/>
            <person name="Miskei M."/>
            <person name="Molnar A.P."/>
            <person name="Mule G."/>
            <person name="Ngan C.Y."/>
            <person name="Orejas M."/>
            <person name="Orosz E."/>
            <person name="Ouedraogo J.P."/>
            <person name="Overkamp K.M."/>
            <person name="Park H.-S."/>
            <person name="Perrone G."/>
            <person name="Piumi F."/>
            <person name="Punt P.J."/>
            <person name="Ram A.F."/>
            <person name="Ramon A."/>
            <person name="Rauscher S."/>
            <person name="Record E."/>
            <person name="Riano-Pachon D.M."/>
            <person name="Robert V."/>
            <person name="Roehrig J."/>
            <person name="Ruller R."/>
            <person name="Salamov A."/>
            <person name="Salih N.S."/>
            <person name="Samson R.A."/>
            <person name="Sandor E."/>
            <person name="Sanguinetti M."/>
            <person name="Schuetze T."/>
            <person name="Sepcic K."/>
            <person name="Shelest E."/>
            <person name="Sherlock G."/>
            <person name="Sophianopoulou V."/>
            <person name="Squina F.M."/>
            <person name="Sun H."/>
            <person name="Susca A."/>
            <person name="Todd R.B."/>
            <person name="Tsang A."/>
            <person name="Unkles S.E."/>
            <person name="van de Wiele N."/>
            <person name="van Rossen-Uffink D."/>
            <person name="Oliveira J.V."/>
            <person name="Vesth T.C."/>
            <person name="Visser J."/>
            <person name="Yu J.-H."/>
            <person name="Zhou M."/>
            <person name="Andersen M.R."/>
            <person name="Archer D.B."/>
            <person name="Baker S.E."/>
            <person name="Benoit I."/>
            <person name="Brakhage A.A."/>
            <person name="Braus G.H."/>
            <person name="Fischer R."/>
            <person name="Frisvad J.C."/>
            <person name="Goldman G.H."/>
            <person name="Houbraken J."/>
            <person name="Oakley B."/>
            <person name="Pocsi I."/>
            <person name="Scazzocchio C."/>
            <person name="Seiboth B."/>
            <person name="vanKuyk P.A."/>
            <person name="Wortman J."/>
            <person name="Dyer P.S."/>
            <person name="Grigoriev I.V."/>
        </authorList>
    </citation>
    <scope>NUCLEOTIDE SEQUENCE [LARGE SCALE GENOMIC DNA]</scope>
    <source>
        <strain evidence="2">CBS 593.65</strain>
    </source>
</reference>
<dbReference type="VEuPathDB" id="FungiDB:ASPSYDRAFT_52089"/>
<dbReference type="Proteomes" id="UP000184356">
    <property type="component" value="Unassembled WGS sequence"/>
</dbReference>
<protein>
    <submittedName>
        <fullName evidence="1">Uncharacterized protein</fullName>
    </submittedName>
</protein>
<accession>A0A1L9SYX2</accession>
<sequence length="81" mass="9100">SRHSLVVDDERKGCQCVQLWTPLVDQTSGVQTPHTYNQTPLGSLPLPLVLSRQHIGFCTERPRSQLRVRTFVSAGIERSSQ</sequence>
<dbReference type="EMBL" id="KV878603">
    <property type="protein sequence ID" value="OJJ52233.1"/>
    <property type="molecule type" value="Genomic_DNA"/>
</dbReference>
<keyword evidence="2" id="KW-1185">Reference proteome</keyword>